<evidence type="ECO:0000313" key="1">
    <source>
        <dbReference type="EMBL" id="MEQ2369734.1"/>
    </source>
</evidence>
<proteinExistence type="predicted"/>
<dbReference type="EMBL" id="JBBMEJ010000002">
    <property type="protein sequence ID" value="MEQ2369734.1"/>
    <property type="molecule type" value="Genomic_DNA"/>
</dbReference>
<protein>
    <submittedName>
        <fullName evidence="1">Uncharacterized protein</fullName>
    </submittedName>
</protein>
<evidence type="ECO:0000313" key="2">
    <source>
        <dbReference type="Proteomes" id="UP001473063"/>
    </source>
</evidence>
<comment type="caution">
    <text evidence="1">The sequence shown here is derived from an EMBL/GenBank/DDBJ whole genome shotgun (WGS) entry which is preliminary data.</text>
</comment>
<sequence length="71" mass="8387">MLYKVLRIEEDIDFGCEERQPGEALMSVVILEDENGREMSLRHDDRLLYERDINEGDMVMLDEKNELKKGN</sequence>
<name>A0ABV1BAS6_9FIRM</name>
<keyword evidence="2" id="KW-1185">Reference proteome</keyword>
<gene>
    <name evidence="1" type="ORF">WMO28_02035</name>
</gene>
<reference evidence="1 2" key="1">
    <citation type="submission" date="2024-03" db="EMBL/GenBank/DDBJ databases">
        <title>Human intestinal bacterial collection.</title>
        <authorList>
            <person name="Pauvert C."/>
            <person name="Hitch T.C.A."/>
            <person name="Clavel T."/>
        </authorList>
    </citation>
    <scope>NUCLEOTIDE SEQUENCE [LARGE SCALE GENOMIC DNA]</scope>
    <source>
        <strain evidence="1 2">CLA-JM-H16</strain>
    </source>
</reference>
<dbReference type="Proteomes" id="UP001473063">
    <property type="component" value="Unassembled WGS sequence"/>
</dbReference>
<organism evidence="1 2">
    <name type="scientific">Blautia aquisgranensis</name>
    <dbReference type="NCBI Taxonomy" id="3133153"/>
    <lineage>
        <taxon>Bacteria</taxon>
        <taxon>Bacillati</taxon>
        <taxon>Bacillota</taxon>
        <taxon>Clostridia</taxon>
        <taxon>Lachnospirales</taxon>
        <taxon>Lachnospiraceae</taxon>
        <taxon>Blautia</taxon>
    </lineage>
</organism>
<accession>A0ABV1BAS6</accession>
<dbReference type="RefSeq" id="WP_178641362.1">
    <property type="nucleotide sequence ID" value="NZ_JBBMEJ010000002.1"/>
</dbReference>